<accession>A0A495WGJ4</accession>
<dbReference type="EMBL" id="RBXP01000011">
    <property type="protein sequence ID" value="RKT60822.1"/>
    <property type="molecule type" value="Genomic_DNA"/>
</dbReference>
<keyword evidence="1" id="KW-0067">ATP-binding</keyword>
<comment type="function">
    <text evidence="1">Catalyzes the cleavage of 5-oxoproline to form L-glutamate coupled to the hydrolysis of ATP to ADP and inorganic phosphate.</text>
</comment>
<dbReference type="AlphaFoldDB" id="A0A495WGJ4"/>
<evidence type="ECO:0000313" key="3">
    <source>
        <dbReference type="Proteomes" id="UP000270626"/>
    </source>
</evidence>
<dbReference type="Gene3D" id="3.20.20.370">
    <property type="entry name" value="Glycoside hydrolase/deacetylase"/>
    <property type="match status" value="1"/>
</dbReference>
<dbReference type="SUPFAM" id="SSF88713">
    <property type="entry name" value="Glycoside hydrolase/deacetylase"/>
    <property type="match status" value="1"/>
</dbReference>
<evidence type="ECO:0000256" key="1">
    <source>
        <dbReference type="HAMAP-Rule" id="MF_00691"/>
    </source>
</evidence>
<dbReference type="InterPro" id="IPR011330">
    <property type="entry name" value="Glyco_hydro/deAcase_b/a-brl"/>
</dbReference>
<dbReference type="NCBIfam" id="NF003814">
    <property type="entry name" value="PRK05406.1-3"/>
    <property type="match status" value="1"/>
</dbReference>
<keyword evidence="1" id="KW-0378">Hydrolase</keyword>
<keyword evidence="3" id="KW-1185">Reference proteome</keyword>
<comment type="subunit">
    <text evidence="1">Forms a complex composed of PxpA, PxpB and PxpC.</text>
</comment>
<dbReference type="GO" id="GO:0005975">
    <property type="term" value="P:carbohydrate metabolic process"/>
    <property type="evidence" value="ECO:0007669"/>
    <property type="project" value="InterPro"/>
</dbReference>
<dbReference type="GO" id="GO:0017168">
    <property type="term" value="F:5-oxoprolinase (ATP-hydrolyzing) activity"/>
    <property type="evidence" value="ECO:0007669"/>
    <property type="project" value="UniProtKB-UniRule"/>
</dbReference>
<comment type="catalytic activity">
    <reaction evidence="1">
        <text>5-oxo-L-proline + ATP + 2 H2O = L-glutamate + ADP + phosphate + H(+)</text>
        <dbReference type="Rhea" id="RHEA:10348"/>
        <dbReference type="ChEBI" id="CHEBI:15377"/>
        <dbReference type="ChEBI" id="CHEBI:15378"/>
        <dbReference type="ChEBI" id="CHEBI:29985"/>
        <dbReference type="ChEBI" id="CHEBI:30616"/>
        <dbReference type="ChEBI" id="CHEBI:43474"/>
        <dbReference type="ChEBI" id="CHEBI:58402"/>
        <dbReference type="ChEBI" id="CHEBI:456216"/>
        <dbReference type="EC" id="3.5.2.9"/>
    </reaction>
</comment>
<evidence type="ECO:0000313" key="2">
    <source>
        <dbReference type="EMBL" id="RKT60822.1"/>
    </source>
</evidence>
<sequence>MSRAINLNADLGESFGPWPMGSDDALLAVVRSANIACGFHAGDPLVMRRTVRAAGANGVSLGAHPGFPDLQGFGRRQMKVPADELAAMLIYQIGALQAIAAAEGQTVSHVKPHGALNNMACADAALARVVAEATAAAGRDLILLAPACSLLAEAGVKAGLQVGLEVFADRAYCNDGQLVPRGQPGAMIHDAEAALAHVLTMLERGGLVSLDGSLLPTAIHSICVHGDGPQAVASACRIRDGLTAAGYAVLPLPAVLGQ</sequence>
<proteinExistence type="inferred from homology"/>
<dbReference type="GO" id="GO:0005524">
    <property type="term" value="F:ATP binding"/>
    <property type="evidence" value="ECO:0007669"/>
    <property type="project" value="UniProtKB-UniRule"/>
</dbReference>
<dbReference type="PANTHER" id="PTHR30292:SF0">
    <property type="entry name" value="5-OXOPROLINASE SUBUNIT A"/>
    <property type="match status" value="1"/>
</dbReference>
<comment type="similarity">
    <text evidence="1">Belongs to the LamB/PxpA family.</text>
</comment>
<dbReference type="NCBIfam" id="NF003816">
    <property type="entry name" value="PRK05406.1-5"/>
    <property type="match status" value="1"/>
</dbReference>
<dbReference type="InterPro" id="IPR005501">
    <property type="entry name" value="LamB/YcsF/PxpA-like"/>
</dbReference>
<keyword evidence="1" id="KW-0547">Nucleotide-binding</keyword>
<comment type="caution">
    <text evidence="2">The sequence shown here is derived from an EMBL/GenBank/DDBJ whole genome shotgun (WGS) entry which is preliminary data.</text>
</comment>
<dbReference type="RefSeq" id="WP_121457316.1">
    <property type="nucleotide sequence ID" value="NZ_RBXP01000011.1"/>
</dbReference>
<gene>
    <name evidence="1" type="primary">pxpA</name>
    <name evidence="2" type="ORF">DFR40_0969</name>
</gene>
<reference evidence="2 3" key="1">
    <citation type="submission" date="2018-10" db="EMBL/GenBank/DDBJ databases">
        <title>Genomic Encyclopedia of Type Strains, Phase IV (KMG-IV): sequencing the most valuable type-strain genomes for metagenomic binning, comparative biology and taxonomic classification.</title>
        <authorList>
            <person name="Goeker M."/>
        </authorList>
    </citation>
    <scope>NUCLEOTIDE SEQUENCE [LARGE SCALE GENOMIC DNA]</scope>
    <source>
        <strain evidence="2 3">DSM 23841</strain>
    </source>
</reference>
<protein>
    <recommendedName>
        <fullName evidence="1">5-oxoprolinase subunit A</fullName>
        <shortName evidence="1">5-OPase subunit A</shortName>
        <ecNumber evidence="1">3.5.2.9</ecNumber>
    </recommendedName>
    <alternativeName>
        <fullName evidence="1">5-oxoprolinase (ATP-hydrolyzing) subunit A</fullName>
    </alternativeName>
</protein>
<dbReference type="Proteomes" id="UP000270626">
    <property type="component" value="Unassembled WGS sequence"/>
</dbReference>
<dbReference type="CDD" id="cd10787">
    <property type="entry name" value="LamB_YcsF_like"/>
    <property type="match status" value="1"/>
</dbReference>
<dbReference type="OrthoDB" id="9773478at2"/>
<dbReference type="HAMAP" id="MF_00691">
    <property type="entry name" value="PxpA"/>
    <property type="match status" value="1"/>
</dbReference>
<name>A0A495WGJ4_9RHOO</name>
<dbReference type="Pfam" id="PF03746">
    <property type="entry name" value="LamB_YcsF"/>
    <property type="match status" value="1"/>
</dbReference>
<dbReference type="PANTHER" id="PTHR30292">
    <property type="entry name" value="UNCHARACTERIZED PROTEIN YBGL-RELATED"/>
    <property type="match status" value="1"/>
</dbReference>
<organism evidence="2 3">
    <name type="scientific">Azonexus fungiphilus</name>
    <dbReference type="NCBI Taxonomy" id="146940"/>
    <lineage>
        <taxon>Bacteria</taxon>
        <taxon>Pseudomonadati</taxon>
        <taxon>Pseudomonadota</taxon>
        <taxon>Betaproteobacteria</taxon>
        <taxon>Rhodocyclales</taxon>
        <taxon>Azonexaceae</taxon>
        <taxon>Azonexus</taxon>
    </lineage>
</organism>
<dbReference type="EC" id="3.5.2.9" evidence="1"/>